<dbReference type="EMBL" id="BGPR01014495">
    <property type="protein sequence ID" value="GBN65453.1"/>
    <property type="molecule type" value="Genomic_DNA"/>
</dbReference>
<evidence type="ECO:0000313" key="2">
    <source>
        <dbReference type="EMBL" id="GBN65453.1"/>
    </source>
</evidence>
<comment type="caution">
    <text evidence="2">The sequence shown here is derived from an EMBL/GenBank/DDBJ whole genome shotgun (WGS) entry which is preliminary data.</text>
</comment>
<reference evidence="2 3" key="1">
    <citation type="journal article" date="2019" name="Sci. Rep.">
        <title>Orb-weaving spider Araneus ventricosus genome elucidates the spidroin gene catalogue.</title>
        <authorList>
            <person name="Kono N."/>
            <person name="Nakamura H."/>
            <person name="Ohtoshi R."/>
            <person name="Moran D.A.P."/>
            <person name="Shinohara A."/>
            <person name="Yoshida Y."/>
            <person name="Fujiwara M."/>
            <person name="Mori M."/>
            <person name="Tomita M."/>
            <person name="Arakawa K."/>
        </authorList>
    </citation>
    <scope>NUCLEOTIDE SEQUENCE [LARGE SCALE GENOMIC DNA]</scope>
</reference>
<sequence length="101" mass="11679">MSLGFCTVRNWDYIFPAADLTTRLTAAQTMYVYLGVLSRTDYTPYLMIMTISARSMCCLCFVGVLKARTGYFWSYQSSEYGIECWVNSATVRMHQVRQHDD</sequence>
<keyword evidence="1" id="KW-0472">Membrane</keyword>
<keyword evidence="3" id="KW-1185">Reference proteome</keyword>
<accession>A0A4Y2QQ58</accession>
<keyword evidence="1" id="KW-0812">Transmembrane</keyword>
<evidence type="ECO:0000313" key="3">
    <source>
        <dbReference type="Proteomes" id="UP000499080"/>
    </source>
</evidence>
<feature type="transmembrane region" description="Helical" evidence="1">
    <location>
        <begin position="45"/>
        <end position="65"/>
    </location>
</feature>
<dbReference type="AlphaFoldDB" id="A0A4Y2QQ58"/>
<organism evidence="2 3">
    <name type="scientific">Araneus ventricosus</name>
    <name type="common">Orbweaver spider</name>
    <name type="synonym">Epeira ventricosa</name>
    <dbReference type="NCBI Taxonomy" id="182803"/>
    <lineage>
        <taxon>Eukaryota</taxon>
        <taxon>Metazoa</taxon>
        <taxon>Ecdysozoa</taxon>
        <taxon>Arthropoda</taxon>
        <taxon>Chelicerata</taxon>
        <taxon>Arachnida</taxon>
        <taxon>Araneae</taxon>
        <taxon>Araneomorphae</taxon>
        <taxon>Entelegynae</taxon>
        <taxon>Araneoidea</taxon>
        <taxon>Araneidae</taxon>
        <taxon>Araneus</taxon>
    </lineage>
</organism>
<keyword evidence="1" id="KW-1133">Transmembrane helix</keyword>
<evidence type="ECO:0000256" key="1">
    <source>
        <dbReference type="SAM" id="Phobius"/>
    </source>
</evidence>
<dbReference type="Proteomes" id="UP000499080">
    <property type="component" value="Unassembled WGS sequence"/>
</dbReference>
<proteinExistence type="predicted"/>
<name>A0A4Y2QQ58_ARAVE</name>
<protein>
    <submittedName>
        <fullName evidence="2">Uncharacterized protein</fullName>
    </submittedName>
</protein>
<gene>
    <name evidence="2" type="ORF">AVEN_99135_1</name>
</gene>